<dbReference type="PANTHER" id="PTHR12451">
    <property type="entry name" value="TRANSCRIPTION FACTOR CASTOR PROTEIN MING -RELATED"/>
    <property type="match status" value="1"/>
</dbReference>
<feature type="region of interest" description="Disordered" evidence="2">
    <location>
        <begin position="284"/>
        <end position="346"/>
    </location>
</feature>
<feature type="compositionally biased region" description="Polar residues" evidence="2">
    <location>
        <begin position="1280"/>
        <end position="1290"/>
    </location>
</feature>
<keyword evidence="1" id="KW-0863">Zinc-finger</keyword>
<feature type="compositionally biased region" description="Polar residues" evidence="2">
    <location>
        <begin position="206"/>
        <end position="216"/>
    </location>
</feature>
<dbReference type="PANTHER" id="PTHR12451:SF0">
    <property type="entry name" value="ZINC FINGER PROTEIN CASTOR HOMOLOG 1"/>
    <property type="match status" value="1"/>
</dbReference>
<feature type="compositionally biased region" description="Polar residues" evidence="2">
    <location>
        <begin position="1317"/>
        <end position="1326"/>
    </location>
</feature>
<feature type="region of interest" description="Disordered" evidence="2">
    <location>
        <begin position="983"/>
        <end position="1012"/>
    </location>
</feature>
<accession>A0AAR5Q8Y0</accession>
<feature type="compositionally biased region" description="Polar residues" evidence="2">
    <location>
        <begin position="67"/>
        <end position="78"/>
    </location>
</feature>
<feature type="compositionally biased region" description="Polar residues" evidence="2">
    <location>
        <begin position="761"/>
        <end position="774"/>
    </location>
</feature>
<dbReference type="GO" id="GO:0005634">
    <property type="term" value="C:nucleus"/>
    <property type="evidence" value="ECO:0007669"/>
    <property type="project" value="TreeGrafter"/>
</dbReference>
<evidence type="ECO:0000259" key="3">
    <source>
        <dbReference type="PROSITE" id="PS50157"/>
    </source>
</evidence>
<feature type="domain" description="C2H2-type" evidence="3">
    <location>
        <begin position="1255"/>
        <end position="1282"/>
    </location>
</feature>
<dbReference type="GO" id="GO:0000981">
    <property type="term" value="F:DNA-binding transcription factor activity, RNA polymerase II-specific"/>
    <property type="evidence" value="ECO:0007669"/>
    <property type="project" value="TreeGrafter"/>
</dbReference>
<dbReference type="GO" id="GO:0045664">
    <property type="term" value="P:regulation of neuron differentiation"/>
    <property type="evidence" value="ECO:0007669"/>
    <property type="project" value="TreeGrafter"/>
</dbReference>
<dbReference type="GO" id="GO:0045944">
    <property type="term" value="P:positive regulation of transcription by RNA polymerase II"/>
    <property type="evidence" value="ECO:0007669"/>
    <property type="project" value="TreeGrafter"/>
</dbReference>
<evidence type="ECO:0000256" key="1">
    <source>
        <dbReference type="PROSITE-ProRule" id="PRU00042"/>
    </source>
</evidence>
<protein>
    <recommendedName>
        <fullName evidence="3">C2H2-type domain-containing protein</fullName>
    </recommendedName>
</protein>
<dbReference type="InterPro" id="IPR040373">
    <property type="entry name" value="CASZ1"/>
</dbReference>
<dbReference type="GO" id="GO:0000977">
    <property type="term" value="F:RNA polymerase II transcription regulatory region sequence-specific DNA binding"/>
    <property type="evidence" value="ECO:0007669"/>
    <property type="project" value="TreeGrafter"/>
</dbReference>
<feature type="region of interest" description="Disordered" evidence="2">
    <location>
        <begin position="756"/>
        <end position="775"/>
    </location>
</feature>
<dbReference type="EnsemblMetazoa" id="XM_019914042.1">
    <property type="protein sequence ID" value="XP_019769601.1"/>
    <property type="gene ID" value="LOC109544039"/>
</dbReference>
<feature type="compositionally biased region" description="Basic and acidic residues" evidence="2">
    <location>
        <begin position="1298"/>
        <end position="1316"/>
    </location>
</feature>
<dbReference type="Proteomes" id="UP000019118">
    <property type="component" value="Unassembled WGS sequence"/>
</dbReference>
<dbReference type="GeneID" id="109544039"/>
<feature type="region of interest" description="Disordered" evidence="2">
    <location>
        <begin position="1339"/>
        <end position="1364"/>
    </location>
</feature>
<keyword evidence="1" id="KW-0862">Zinc</keyword>
<reference evidence="4" key="2">
    <citation type="submission" date="2024-08" db="UniProtKB">
        <authorList>
            <consortium name="EnsemblMetazoa"/>
        </authorList>
    </citation>
    <scope>IDENTIFICATION</scope>
</reference>
<proteinExistence type="predicted"/>
<dbReference type="SMART" id="SM00355">
    <property type="entry name" value="ZnF_C2H2"/>
    <property type="match status" value="12"/>
</dbReference>
<feature type="domain" description="C2H2-type" evidence="3">
    <location>
        <begin position="1501"/>
        <end position="1530"/>
    </location>
</feature>
<feature type="region of interest" description="Disordered" evidence="2">
    <location>
        <begin position="47"/>
        <end position="226"/>
    </location>
</feature>
<feature type="domain" description="C2H2-type" evidence="3">
    <location>
        <begin position="609"/>
        <end position="638"/>
    </location>
</feature>
<sequence length="1647" mass="186673">MLAAMATVTTGILSPNSYVLSPDAVALKLAHPEPMETYHHSRNTFAHSTSYSESHNSSDSEQEVPYTPQSPSNRTLNVSEPKRNKRKNFKPRCSQNPPPEDDGAMNLPEYNENNNVNNNVRRRKALTGPRKVIQEFTPIDLSGSKPDSEASERLSHDSELLSQESETKNDSDNSDSDDFNTENYRTSENEEAKEDSEGISEENDSSKIPSSFSIHNLSKPHVAEQGQNLTADQISEMRSYAMNTMRELLGIYGLTSEVAESISRQLPLAAFTTGKIFENLSLGSSQRNSTSLGEPPTPPSTPLSPKNAHESSRSASYAQGTPPSHFSSMGQKLPQSHIPSSLRNTNFGHEAKLGQHFPLNLNVKKEKEFGGLANGFGDCGEYSFSEDGYRSKNDGDRSEDGRHTGLFSGSAGFSLLYKTESSSPPPMESPLSAMMQQSMSTSLQPRDSLSSSGMLINKSSQVDYSKYVKKFASSVECGSTYCKDLNYREHFHCLDCNSRVFIKKEEMIRHFKWHKKRDESLQHGFMRYSPLDDCSDKFSNCTHNKKQTHYHCIQENCDKVYISTSDVQMHSNYHRKDSAIMQEGFQRYRATEECGASYCAFFGQRTTHFHCRRTGCRFTFKNKSDMEKHKSYHIKDEQLSRDGFKKFMKNEICPFENCRFSKVCNHIHCIRPQCSYVLHSSGQLFSHKRKHERKDSELAYRKYKLAQSMMKTLAEGGLATTPAAHMSSFNPLARDYEAQIDMANFYNQQNSMSNMSNISNTESLSDRNSPLSYNDESEGALAMDLSASEASNFAAQEDTFTSEDFWRKYCQIVNEGQQCNFKQNCDYNFQEHFHCIQDNCELILTSKDSTKEHSRNHEQQEIITDNFFSISELNEPCEDQACVYQNKEKHYHCNLESCREVVLSSDKPFRRLEHYKMHQYSQKLSLTKDPLTATHLTTSIDGMFCRKRGRPPKNRVIEVWNDYNPSGAPQSLMDSPQAIFTSFKLPKPSTTPSTKDVEVPEEEDDRASRFNARSPTFPFSVGQSAASNMAEYASTLQSFDSYGENIKCPDTLCPYLGASHFHCNRKRCLYATDQMDFLLSHAKDFHENIEILDGFQFYDRMVDCRLQGCASNKTNRHFHCVRSNCNYSFVQYSQMAIHSQKHDTSANFSGIRVKSEELLVEKCEDEKAHVESEAAVNLSQPNADTNKVSVVRASGTFYPISTLPPVSVDQRCSPSNHVISTDQTFDPQSAPSTTLYGTELSCSRPFCKLKRKPHYHCNTCNQAFSELDKLLPHVARHSNSAFHQGSNTSPHAAMDSSNTDRDTDSYCDAKEDRRSTPESSAGETQKISVASLSSLQGNQNTIEKHQQASTPKPEQPEAPRYFSTPTFDAYSHFSQFPPNFATQIALMQQQNAFLPQNLYPQGIPSQLMFQHAQLMQSPLLGHQPHNFQTENLTSPLAAMAANLNKRALSPHEMSTEAKKARIQNSMRILKDEPVPAGYLRFRFNEDCKYQHCGYREHQTHFHCQRQDCGYSFCDKTRFVQHTARHERLDTLMGGDFQQYRANVACGRPDCAYTANLGSTQNKASHFHCLKCEFVCTDTNKVVAHRRQHQKLDSIQAAGFEKFTPSQICRVQNCQHSGKQTHYHCLSCQYAVLGLAQMSAHKYRHMEG</sequence>
<evidence type="ECO:0000313" key="4">
    <source>
        <dbReference type="EnsemblMetazoa" id="XP_019769601.1"/>
    </source>
</evidence>
<feature type="compositionally biased region" description="Low complexity" evidence="2">
    <location>
        <begin position="48"/>
        <end position="59"/>
    </location>
</feature>
<keyword evidence="5" id="KW-1185">Reference proteome</keyword>
<dbReference type="PROSITE" id="PS50157">
    <property type="entry name" value="ZINC_FINGER_C2H2_2"/>
    <property type="match status" value="4"/>
</dbReference>
<reference evidence="5" key="1">
    <citation type="journal article" date="2013" name="Genome Biol.">
        <title>Draft genome of the mountain pine beetle, Dendroctonus ponderosae Hopkins, a major forest pest.</title>
        <authorList>
            <person name="Keeling C.I."/>
            <person name="Yuen M.M."/>
            <person name="Liao N.Y."/>
            <person name="Docking T.R."/>
            <person name="Chan S.K."/>
            <person name="Taylor G.A."/>
            <person name="Palmquist D.L."/>
            <person name="Jackman S.D."/>
            <person name="Nguyen A."/>
            <person name="Li M."/>
            <person name="Henderson H."/>
            <person name="Janes J.K."/>
            <person name="Zhao Y."/>
            <person name="Pandoh P."/>
            <person name="Moore R."/>
            <person name="Sperling F.A."/>
            <person name="Huber D.P."/>
            <person name="Birol I."/>
            <person name="Jones S.J."/>
            <person name="Bohlmann J."/>
        </authorList>
    </citation>
    <scope>NUCLEOTIDE SEQUENCE</scope>
</reference>
<dbReference type="GO" id="GO:0008270">
    <property type="term" value="F:zinc ion binding"/>
    <property type="evidence" value="ECO:0007669"/>
    <property type="project" value="UniProtKB-KW"/>
</dbReference>
<organism evidence="4 5">
    <name type="scientific">Dendroctonus ponderosae</name>
    <name type="common">Mountain pine beetle</name>
    <dbReference type="NCBI Taxonomy" id="77166"/>
    <lineage>
        <taxon>Eukaryota</taxon>
        <taxon>Metazoa</taxon>
        <taxon>Ecdysozoa</taxon>
        <taxon>Arthropoda</taxon>
        <taxon>Hexapoda</taxon>
        <taxon>Insecta</taxon>
        <taxon>Pterygota</taxon>
        <taxon>Neoptera</taxon>
        <taxon>Endopterygota</taxon>
        <taxon>Coleoptera</taxon>
        <taxon>Polyphaga</taxon>
        <taxon>Cucujiformia</taxon>
        <taxon>Curculionidae</taxon>
        <taxon>Scolytinae</taxon>
        <taxon>Dendroctonus</taxon>
    </lineage>
</organism>
<name>A0AAR5Q8Y0_DENPD</name>
<feature type="compositionally biased region" description="Polar residues" evidence="2">
    <location>
        <begin position="1339"/>
        <end position="1352"/>
    </location>
</feature>
<feature type="compositionally biased region" description="Acidic residues" evidence="2">
    <location>
        <begin position="191"/>
        <end position="203"/>
    </location>
</feature>
<evidence type="ECO:0000256" key="2">
    <source>
        <dbReference type="SAM" id="MobiDB-lite"/>
    </source>
</evidence>
<dbReference type="KEGG" id="dpa:109544039"/>
<feature type="region of interest" description="Disordered" evidence="2">
    <location>
        <begin position="1280"/>
        <end position="1326"/>
    </location>
</feature>
<dbReference type="InterPro" id="IPR013087">
    <property type="entry name" value="Znf_C2H2_type"/>
</dbReference>
<feature type="compositionally biased region" description="Polar residues" evidence="2">
    <location>
        <begin position="313"/>
        <end position="346"/>
    </location>
</feature>
<evidence type="ECO:0000313" key="5">
    <source>
        <dbReference type="Proteomes" id="UP000019118"/>
    </source>
</evidence>
<dbReference type="PROSITE" id="PS00028">
    <property type="entry name" value="ZINC_FINGER_C2H2_1"/>
    <property type="match status" value="8"/>
</dbReference>
<feature type="compositionally biased region" description="Basic and acidic residues" evidence="2">
    <location>
        <begin position="146"/>
        <end position="171"/>
    </location>
</feature>
<feature type="domain" description="C2H2-type" evidence="3">
    <location>
        <begin position="550"/>
        <end position="579"/>
    </location>
</feature>
<keyword evidence="1" id="KW-0479">Metal-binding</keyword>